<evidence type="ECO:0000256" key="3">
    <source>
        <dbReference type="ARBA" id="ARBA00022691"/>
    </source>
</evidence>
<keyword evidence="1" id="KW-0489">Methyltransferase</keyword>
<evidence type="ECO:0000313" key="5">
    <source>
        <dbReference type="EMBL" id="SBW03017.1"/>
    </source>
</evidence>
<evidence type="ECO:0000256" key="1">
    <source>
        <dbReference type="ARBA" id="ARBA00022603"/>
    </source>
</evidence>
<gene>
    <name evidence="5" type="ORF">KL86APRO_11671</name>
</gene>
<dbReference type="InterPro" id="IPR029063">
    <property type="entry name" value="SAM-dependent_MTases_sf"/>
</dbReference>
<dbReference type="CDD" id="cd02440">
    <property type="entry name" value="AdoMet_MTases"/>
    <property type="match status" value="1"/>
</dbReference>
<sequence length="247" mass="26841">MDEPQNVYDDPRFYAGYEALRTTGSGLNDVLEQPALASVLPASLDGMRVLDLGCGFGDFARKARALGAGSVLGVDVSARMLERAAALTDDDAIVYRRAAIETLEAIPGGFDLVVSSLALHYVADYAAAVAKVAALLVPGGRFAFSVEHPICTALAAQRWIADETGAERVWPVDTYGDEGPRATRWFVDGVIKYHRTVETYVEELLHAGFTLRHLREPGPVEGPAARRVPKLDLHRRRPPFLVIAADR</sequence>
<dbReference type="GO" id="GO:0008757">
    <property type="term" value="F:S-adenosylmethionine-dependent methyltransferase activity"/>
    <property type="evidence" value="ECO:0007669"/>
    <property type="project" value="InterPro"/>
</dbReference>
<accession>A0A212JUF3</accession>
<evidence type="ECO:0000256" key="2">
    <source>
        <dbReference type="ARBA" id="ARBA00022679"/>
    </source>
</evidence>
<protein>
    <recommendedName>
        <fullName evidence="4">Methyltransferase type 11 domain-containing protein</fullName>
    </recommendedName>
</protein>
<dbReference type="Gene3D" id="3.40.50.150">
    <property type="entry name" value="Vaccinia Virus protein VP39"/>
    <property type="match status" value="1"/>
</dbReference>
<dbReference type="PANTHER" id="PTHR43464">
    <property type="entry name" value="METHYLTRANSFERASE"/>
    <property type="match status" value="1"/>
</dbReference>
<keyword evidence="2" id="KW-0808">Transferase</keyword>
<dbReference type="Pfam" id="PF08241">
    <property type="entry name" value="Methyltransf_11"/>
    <property type="match status" value="1"/>
</dbReference>
<organism evidence="5">
    <name type="scientific">uncultured Alphaproteobacteria bacterium</name>
    <dbReference type="NCBI Taxonomy" id="91750"/>
    <lineage>
        <taxon>Bacteria</taxon>
        <taxon>Pseudomonadati</taxon>
        <taxon>Pseudomonadota</taxon>
        <taxon>Alphaproteobacteria</taxon>
        <taxon>environmental samples</taxon>
    </lineage>
</organism>
<evidence type="ECO:0000259" key="4">
    <source>
        <dbReference type="Pfam" id="PF08241"/>
    </source>
</evidence>
<reference evidence="5" key="1">
    <citation type="submission" date="2016-04" db="EMBL/GenBank/DDBJ databases">
        <authorList>
            <person name="Evans L.H."/>
            <person name="Alamgir A."/>
            <person name="Owens N."/>
            <person name="Weber N.D."/>
            <person name="Virtaneva K."/>
            <person name="Barbian K."/>
            <person name="Babar A."/>
            <person name="Rosenke K."/>
        </authorList>
    </citation>
    <scope>NUCLEOTIDE SEQUENCE</scope>
    <source>
        <strain evidence="5">86</strain>
    </source>
</reference>
<dbReference type="PANTHER" id="PTHR43464:SF19">
    <property type="entry name" value="UBIQUINONE BIOSYNTHESIS O-METHYLTRANSFERASE, MITOCHONDRIAL"/>
    <property type="match status" value="1"/>
</dbReference>
<keyword evidence="3" id="KW-0949">S-adenosyl-L-methionine</keyword>
<proteinExistence type="predicted"/>
<dbReference type="GO" id="GO:0032259">
    <property type="term" value="P:methylation"/>
    <property type="evidence" value="ECO:0007669"/>
    <property type="project" value="UniProtKB-KW"/>
</dbReference>
<dbReference type="InterPro" id="IPR013216">
    <property type="entry name" value="Methyltransf_11"/>
</dbReference>
<dbReference type="AlphaFoldDB" id="A0A212JUF3"/>
<dbReference type="SUPFAM" id="SSF53335">
    <property type="entry name" value="S-adenosyl-L-methionine-dependent methyltransferases"/>
    <property type="match status" value="1"/>
</dbReference>
<feature type="domain" description="Methyltransferase type 11" evidence="4">
    <location>
        <begin position="50"/>
        <end position="144"/>
    </location>
</feature>
<dbReference type="EMBL" id="FLUO01000001">
    <property type="protein sequence ID" value="SBW03017.1"/>
    <property type="molecule type" value="Genomic_DNA"/>
</dbReference>
<name>A0A212JUF3_9PROT</name>